<accession>A0ABN7WWS2</accession>
<evidence type="ECO:0000313" key="2">
    <source>
        <dbReference type="Proteomes" id="UP000789901"/>
    </source>
</evidence>
<sequence length="298" mass="34269">MLNAIDSLKELNFKLLVEITELRKKNAEISVLRKKFAEKSIITDSTPEPIHSSTQLQKEPVMSITSSQQDIVDDNLANYVSISPEYATEILLTPDQEKSSIFQNIAHLYEKACDAEYKSIKANQAEILCWSNFIIVLDKSLDELMVRDKNNSLNNLPKTDIGKKTLPEIEVSTLTISQSKLQISAELAQSKASYALPKLFPFKRKLSKEMRNSVINKLTSHFTDLPKLDKNYSIDTEGEHQTDSYWVLSPHCPLCRENHMSIYDKWWLDSRSKNTYYLYCINLKELGIPYDDVLKAYF</sequence>
<proteinExistence type="predicted"/>
<keyword evidence="2" id="KW-1185">Reference proteome</keyword>
<organism evidence="1 2">
    <name type="scientific">Gigaspora margarita</name>
    <dbReference type="NCBI Taxonomy" id="4874"/>
    <lineage>
        <taxon>Eukaryota</taxon>
        <taxon>Fungi</taxon>
        <taxon>Fungi incertae sedis</taxon>
        <taxon>Mucoromycota</taxon>
        <taxon>Glomeromycotina</taxon>
        <taxon>Glomeromycetes</taxon>
        <taxon>Diversisporales</taxon>
        <taxon>Gigasporaceae</taxon>
        <taxon>Gigaspora</taxon>
    </lineage>
</organism>
<name>A0ABN7WWS2_GIGMA</name>
<protein>
    <submittedName>
        <fullName evidence="1">12189_t:CDS:1</fullName>
    </submittedName>
</protein>
<dbReference type="Proteomes" id="UP000789901">
    <property type="component" value="Unassembled WGS sequence"/>
</dbReference>
<evidence type="ECO:0000313" key="1">
    <source>
        <dbReference type="EMBL" id="CAG8842230.1"/>
    </source>
</evidence>
<reference evidence="1 2" key="1">
    <citation type="submission" date="2021-06" db="EMBL/GenBank/DDBJ databases">
        <authorList>
            <person name="Kallberg Y."/>
            <person name="Tangrot J."/>
            <person name="Rosling A."/>
        </authorList>
    </citation>
    <scope>NUCLEOTIDE SEQUENCE [LARGE SCALE GENOMIC DNA]</scope>
    <source>
        <strain evidence="1 2">120-4 pot B 10/14</strain>
    </source>
</reference>
<feature type="non-terminal residue" evidence="1">
    <location>
        <position position="298"/>
    </location>
</feature>
<dbReference type="EMBL" id="CAJVQB010068357">
    <property type="protein sequence ID" value="CAG8842230.1"/>
    <property type="molecule type" value="Genomic_DNA"/>
</dbReference>
<comment type="caution">
    <text evidence="1">The sequence shown here is derived from an EMBL/GenBank/DDBJ whole genome shotgun (WGS) entry which is preliminary data.</text>
</comment>
<gene>
    <name evidence="1" type="ORF">GMARGA_LOCUS35871</name>
</gene>